<feature type="region of interest" description="Disordered" evidence="1">
    <location>
        <begin position="1"/>
        <end position="31"/>
    </location>
</feature>
<organism evidence="2 3">
    <name type="scientific">Pantoea endophytica</name>
    <dbReference type="NCBI Taxonomy" id="92488"/>
    <lineage>
        <taxon>Bacteria</taxon>
        <taxon>Pseudomonadati</taxon>
        <taxon>Pseudomonadota</taxon>
        <taxon>Gammaproteobacteria</taxon>
        <taxon>Enterobacterales</taxon>
        <taxon>Erwiniaceae</taxon>
        <taxon>Pantoea</taxon>
    </lineage>
</organism>
<proteinExistence type="predicted"/>
<dbReference type="EMBL" id="PJRT01000007">
    <property type="protein sequence ID" value="PLR25512.1"/>
    <property type="molecule type" value="Genomic_DNA"/>
</dbReference>
<evidence type="ECO:0000313" key="3">
    <source>
        <dbReference type="Proteomes" id="UP000234296"/>
    </source>
</evidence>
<gene>
    <name evidence="2" type="ORF">PZBJ_07930</name>
</gene>
<keyword evidence="3" id="KW-1185">Reference proteome</keyword>
<feature type="compositionally biased region" description="Basic and acidic residues" evidence="1">
    <location>
        <begin position="11"/>
        <end position="21"/>
    </location>
</feature>
<evidence type="ECO:0000256" key="1">
    <source>
        <dbReference type="SAM" id="MobiDB-lite"/>
    </source>
</evidence>
<evidence type="ECO:0000313" key="2">
    <source>
        <dbReference type="EMBL" id="PLR25512.1"/>
    </source>
</evidence>
<comment type="caution">
    <text evidence="2">The sequence shown here is derived from an EMBL/GenBank/DDBJ whole genome shotgun (WGS) entry which is preliminary data.</text>
</comment>
<reference evidence="3" key="1">
    <citation type="submission" date="2017-12" db="EMBL/GenBank/DDBJ databases">
        <title>The genome sequence of Pantoea sp. 596.</title>
        <authorList>
            <person name="Gao J."/>
            <person name="Mao X."/>
            <person name="Sun J."/>
        </authorList>
    </citation>
    <scope>NUCLEOTIDE SEQUENCE [LARGE SCALE GENOMIC DNA]</scope>
    <source>
        <strain evidence="3">596</strain>
    </source>
</reference>
<name>A0ABX4STG9_9GAMM</name>
<dbReference type="Proteomes" id="UP000234296">
    <property type="component" value="Unassembled WGS sequence"/>
</dbReference>
<accession>A0ABX4STG9</accession>
<protein>
    <submittedName>
        <fullName evidence="2">Uncharacterized protein</fullName>
    </submittedName>
</protein>
<sequence length="83" mass="9375">MRATRNVAGQDAKDQCHDDKRRKAQEKLSWMSREHSSSWNAANENREHCNHSAPFFYAIFTPGVTDGMLAAQFFSGGGACRRK</sequence>